<gene>
    <name evidence="6" type="ORF">BSL78_02821</name>
</gene>
<dbReference type="GO" id="GO:0006417">
    <property type="term" value="P:regulation of translation"/>
    <property type="evidence" value="ECO:0007669"/>
    <property type="project" value="TreeGrafter"/>
</dbReference>
<evidence type="ECO:0000259" key="5">
    <source>
        <dbReference type="PROSITE" id="PS50102"/>
    </source>
</evidence>
<evidence type="ECO:0000313" key="7">
    <source>
        <dbReference type="Proteomes" id="UP000230750"/>
    </source>
</evidence>
<feature type="region of interest" description="Disordered" evidence="4">
    <location>
        <begin position="178"/>
        <end position="269"/>
    </location>
</feature>
<evidence type="ECO:0000256" key="1">
    <source>
        <dbReference type="ARBA" id="ARBA00022737"/>
    </source>
</evidence>
<accession>A0A2G8LJ38</accession>
<feature type="region of interest" description="Disordered" evidence="4">
    <location>
        <begin position="328"/>
        <end position="376"/>
    </location>
</feature>
<feature type="region of interest" description="Disordered" evidence="4">
    <location>
        <begin position="78"/>
        <end position="99"/>
    </location>
</feature>
<feature type="non-terminal residue" evidence="6">
    <location>
        <position position="1"/>
    </location>
</feature>
<evidence type="ECO:0000256" key="4">
    <source>
        <dbReference type="SAM" id="MobiDB-lite"/>
    </source>
</evidence>
<evidence type="ECO:0000313" key="6">
    <source>
        <dbReference type="EMBL" id="PIK60259.1"/>
    </source>
</evidence>
<dbReference type="OrthoDB" id="1875751at2759"/>
<dbReference type="SMART" id="SM00360">
    <property type="entry name" value="RRM"/>
    <property type="match status" value="2"/>
</dbReference>
<evidence type="ECO:0000256" key="2">
    <source>
        <dbReference type="ARBA" id="ARBA00022884"/>
    </source>
</evidence>
<dbReference type="PROSITE" id="PS50102">
    <property type="entry name" value="RRM"/>
    <property type="match status" value="2"/>
</dbReference>
<feature type="compositionally biased region" description="Low complexity" evidence="4">
    <location>
        <begin position="250"/>
        <end position="262"/>
    </location>
</feature>
<dbReference type="STRING" id="307972.A0A2G8LJ38"/>
<dbReference type="InterPro" id="IPR000504">
    <property type="entry name" value="RRM_dom"/>
</dbReference>
<keyword evidence="1" id="KW-0677">Repeat</keyword>
<keyword evidence="2 3" id="KW-0694">RNA-binding</keyword>
<dbReference type="PANTHER" id="PTHR48032:SF6">
    <property type="entry name" value="RNA-BINDING (RRM_RBD_RNP MOTIFS) FAMILY PROTEIN"/>
    <property type="match status" value="1"/>
</dbReference>
<feature type="domain" description="RRM" evidence="5">
    <location>
        <begin position="96"/>
        <end position="173"/>
    </location>
</feature>
<dbReference type="AlphaFoldDB" id="A0A2G8LJ38"/>
<dbReference type="EMBL" id="MRZV01000062">
    <property type="protein sequence ID" value="PIK60259.1"/>
    <property type="molecule type" value="Genomic_DNA"/>
</dbReference>
<comment type="caution">
    <text evidence="6">The sequence shown here is derived from an EMBL/GenBank/DDBJ whole genome shotgun (WGS) entry which is preliminary data.</text>
</comment>
<feature type="domain" description="RRM" evidence="5">
    <location>
        <begin position="1"/>
        <end position="79"/>
    </location>
</feature>
<evidence type="ECO:0000256" key="3">
    <source>
        <dbReference type="PROSITE-ProRule" id="PRU00176"/>
    </source>
</evidence>
<dbReference type="Gene3D" id="3.30.70.330">
    <property type="match status" value="2"/>
</dbReference>
<organism evidence="6 7">
    <name type="scientific">Stichopus japonicus</name>
    <name type="common">Sea cucumber</name>
    <dbReference type="NCBI Taxonomy" id="307972"/>
    <lineage>
        <taxon>Eukaryota</taxon>
        <taxon>Metazoa</taxon>
        <taxon>Echinodermata</taxon>
        <taxon>Eleutherozoa</taxon>
        <taxon>Echinozoa</taxon>
        <taxon>Holothuroidea</taxon>
        <taxon>Aspidochirotacea</taxon>
        <taxon>Aspidochirotida</taxon>
        <taxon>Stichopodidae</taxon>
        <taxon>Apostichopus</taxon>
    </lineage>
</organism>
<feature type="compositionally biased region" description="Low complexity" evidence="4">
    <location>
        <begin position="217"/>
        <end position="229"/>
    </location>
</feature>
<dbReference type="Pfam" id="PF00076">
    <property type="entry name" value="RRM_1"/>
    <property type="match status" value="2"/>
</dbReference>
<dbReference type="PANTHER" id="PTHR48032">
    <property type="entry name" value="RNA-BINDING PROTEIN MUSASHI HOMOLOG RBP6"/>
    <property type="match status" value="1"/>
</dbReference>
<keyword evidence="7" id="KW-1185">Reference proteome</keyword>
<dbReference type="SUPFAM" id="SSF54928">
    <property type="entry name" value="RNA-binding domain, RBD"/>
    <property type="match status" value="2"/>
</dbReference>
<dbReference type="InterPro" id="IPR012677">
    <property type="entry name" value="Nucleotide-bd_a/b_plait_sf"/>
</dbReference>
<name>A0A2G8LJ38_STIJA</name>
<reference evidence="6 7" key="1">
    <citation type="journal article" date="2017" name="PLoS Biol.">
        <title>The sea cucumber genome provides insights into morphological evolution and visceral regeneration.</title>
        <authorList>
            <person name="Zhang X."/>
            <person name="Sun L."/>
            <person name="Yuan J."/>
            <person name="Sun Y."/>
            <person name="Gao Y."/>
            <person name="Zhang L."/>
            <person name="Li S."/>
            <person name="Dai H."/>
            <person name="Hamel J.F."/>
            <person name="Liu C."/>
            <person name="Yu Y."/>
            <person name="Liu S."/>
            <person name="Lin W."/>
            <person name="Guo K."/>
            <person name="Jin S."/>
            <person name="Xu P."/>
            <person name="Storey K.B."/>
            <person name="Huan P."/>
            <person name="Zhang T."/>
            <person name="Zhou Y."/>
            <person name="Zhang J."/>
            <person name="Lin C."/>
            <person name="Li X."/>
            <person name="Xing L."/>
            <person name="Huo D."/>
            <person name="Sun M."/>
            <person name="Wang L."/>
            <person name="Mercier A."/>
            <person name="Li F."/>
            <person name="Yang H."/>
            <person name="Xiang J."/>
        </authorList>
    </citation>
    <scope>NUCLEOTIDE SEQUENCE [LARGE SCALE GENOMIC DNA]</scope>
    <source>
        <strain evidence="6">Shaxun</strain>
        <tissue evidence="6">Muscle</tissue>
    </source>
</reference>
<dbReference type="Proteomes" id="UP000230750">
    <property type="component" value="Unassembled WGS sequence"/>
</dbReference>
<feature type="compositionally biased region" description="Gly residues" evidence="4">
    <location>
        <begin position="180"/>
        <end position="216"/>
    </location>
</feature>
<protein>
    <recommendedName>
        <fullName evidence="5">RRM domain-containing protein</fullName>
    </recommendedName>
</protein>
<proteinExistence type="predicted"/>
<dbReference type="InterPro" id="IPR035979">
    <property type="entry name" value="RBD_domain_sf"/>
</dbReference>
<dbReference type="GO" id="GO:0003729">
    <property type="term" value="F:mRNA binding"/>
    <property type="evidence" value="ECO:0007669"/>
    <property type="project" value="TreeGrafter"/>
</dbReference>
<sequence length="376" mass="40173">KLFIGGVDKNTRPEEFRSLFENKGQIDDIVLMKDATMPDRNRGFGFVKFRDPSSAEELLNDPEPLVLNGKTLDVKACRQRDSQQKQDGAGQPDSPNKIFVGGLPQTCSEETLKNSFSAYGEVQHVKIMKDRNTGNLRGFAFVTFATAEPVQKLIDERFVQCDGKSVECKAAEHRYRFQGPDGGRGNGFGYGGGGGQGGGFGGQGGGNWQAQGGQGDGYQYNNGNYNQAGYGRGQSSGGQWNQSYGGGYGSSQQQQQQQPSSQYGGGYTSAQTQGYGDQYSQGAAYNANQGYSANYSGAYGTTQPQQSQYGSQAATGYSAQGSYGAGYANTSNNYGQQTQQQQTAVPDPNSSGGPMRGSGYGQRVGNNTHGYHPYGK</sequence>